<dbReference type="EMBL" id="LAZR01013958">
    <property type="protein sequence ID" value="KKM19562.1"/>
    <property type="molecule type" value="Genomic_DNA"/>
</dbReference>
<protein>
    <submittedName>
        <fullName evidence="2">Uncharacterized protein</fullName>
    </submittedName>
</protein>
<reference evidence="2" key="1">
    <citation type="journal article" date="2015" name="Nature">
        <title>Complex archaea that bridge the gap between prokaryotes and eukaryotes.</title>
        <authorList>
            <person name="Spang A."/>
            <person name="Saw J.H."/>
            <person name="Jorgensen S.L."/>
            <person name="Zaremba-Niedzwiedzka K."/>
            <person name="Martijn J."/>
            <person name="Lind A.E."/>
            <person name="van Eijk R."/>
            <person name="Schleper C."/>
            <person name="Guy L."/>
            <person name="Ettema T.J."/>
        </authorList>
    </citation>
    <scope>NUCLEOTIDE SEQUENCE</scope>
</reference>
<name>A0A0F9HWP4_9ZZZZ</name>
<sequence length="92" mass="10663">MIYIDDFYKGVLEEIIEPEGDLATIIFKAYIKFLKKTNIYADSETIKNGLLFLNGLCLEFYSLPTDDQTSSNIRSKLPDFEKDLLKNEFLLN</sequence>
<comment type="caution">
    <text evidence="2">The sequence shown here is derived from an EMBL/GenBank/DDBJ whole genome shotgun (WGS) entry which is preliminary data.</text>
</comment>
<organism evidence="2">
    <name type="scientific">marine sediment metagenome</name>
    <dbReference type="NCBI Taxonomy" id="412755"/>
    <lineage>
        <taxon>unclassified sequences</taxon>
        <taxon>metagenomes</taxon>
        <taxon>ecological metagenomes</taxon>
    </lineage>
</organism>
<dbReference type="AlphaFoldDB" id="A0A0F9HWP4"/>
<dbReference type="EMBL" id="LAZR01014458">
    <property type="protein sequence ID" value="KKM17409.1"/>
    <property type="molecule type" value="Genomic_DNA"/>
</dbReference>
<gene>
    <name evidence="2" type="ORF">LCGC14_1654430</name>
    <name evidence="1" type="ORF">LCGC14_1676070</name>
</gene>
<proteinExistence type="predicted"/>
<evidence type="ECO:0000313" key="2">
    <source>
        <dbReference type="EMBL" id="KKM19562.1"/>
    </source>
</evidence>
<accession>A0A0F9HWP4</accession>
<evidence type="ECO:0000313" key="1">
    <source>
        <dbReference type="EMBL" id="KKM17409.1"/>
    </source>
</evidence>